<evidence type="ECO:0000313" key="13">
    <source>
        <dbReference type="Proteomes" id="UP001235712"/>
    </source>
</evidence>
<keyword evidence="5 10" id="KW-1133">Transmembrane helix</keyword>
<evidence type="ECO:0000256" key="10">
    <source>
        <dbReference type="SAM" id="Phobius"/>
    </source>
</evidence>
<evidence type="ECO:0000256" key="1">
    <source>
        <dbReference type="ARBA" id="ARBA00004141"/>
    </source>
</evidence>
<feature type="transmembrane region" description="Helical" evidence="10">
    <location>
        <begin position="153"/>
        <end position="177"/>
    </location>
</feature>
<keyword evidence="13" id="KW-1185">Reference proteome</keyword>
<dbReference type="InterPro" id="IPR035906">
    <property type="entry name" value="MetI-like_sf"/>
</dbReference>
<dbReference type="RefSeq" id="WP_307240161.1">
    <property type="nucleotide sequence ID" value="NZ_JAUSQZ010000001.1"/>
</dbReference>
<evidence type="ECO:0000313" key="12">
    <source>
        <dbReference type="EMBL" id="MDP9825898.1"/>
    </source>
</evidence>
<feature type="transmembrane region" description="Helical" evidence="10">
    <location>
        <begin position="35"/>
        <end position="61"/>
    </location>
</feature>
<evidence type="ECO:0000256" key="9">
    <source>
        <dbReference type="SAM" id="MobiDB-lite"/>
    </source>
</evidence>
<dbReference type="EMBL" id="JAUSQZ010000001">
    <property type="protein sequence ID" value="MDP9825898.1"/>
    <property type="molecule type" value="Genomic_DNA"/>
</dbReference>
<evidence type="ECO:0000259" key="11">
    <source>
        <dbReference type="PROSITE" id="PS50928"/>
    </source>
</evidence>
<feature type="transmembrane region" description="Helical" evidence="10">
    <location>
        <begin position="119"/>
        <end position="141"/>
    </location>
</feature>
<feature type="region of interest" description="Disordered" evidence="9">
    <location>
        <begin position="1"/>
        <end position="30"/>
    </location>
</feature>
<evidence type="ECO:0000256" key="6">
    <source>
        <dbReference type="ARBA" id="ARBA00023032"/>
    </source>
</evidence>
<name>A0ABT9NZP4_9ACTN</name>
<accession>A0ABT9NZP4</accession>
<evidence type="ECO:0000256" key="8">
    <source>
        <dbReference type="ARBA" id="ARBA00025323"/>
    </source>
</evidence>
<dbReference type="SUPFAM" id="SSF161098">
    <property type="entry name" value="MetI-like"/>
    <property type="match status" value="1"/>
</dbReference>
<dbReference type="PROSITE" id="PS50928">
    <property type="entry name" value="ABC_TM1"/>
    <property type="match status" value="1"/>
</dbReference>
<dbReference type="InterPro" id="IPR000515">
    <property type="entry name" value="MetI-like"/>
</dbReference>
<keyword evidence="6" id="KW-0764">Sulfate transport</keyword>
<dbReference type="Pfam" id="PF00528">
    <property type="entry name" value="BPD_transp_1"/>
    <property type="match status" value="1"/>
</dbReference>
<protein>
    <submittedName>
        <fullName evidence="12">Sulfate transport system permease protein</fullName>
    </submittedName>
</protein>
<comment type="subcellular location">
    <subcellularLocation>
        <location evidence="1">Membrane</location>
        <topology evidence="1">Multi-pass membrane protein</topology>
    </subcellularLocation>
</comment>
<evidence type="ECO:0000256" key="3">
    <source>
        <dbReference type="ARBA" id="ARBA00022448"/>
    </source>
</evidence>
<feature type="transmembrane region" description="Helical" evidence="10">
    <location>
        <begin position="81"/>
        <end position="107"/>
    </location>
</feature>
<keyword evidence="3" id="KW-0813">Transport</keyword>
<keyword evidence="7 10" id="KW-0472">Membrane</keyword>
<dbReference type="PANTHER" id="PTHR30406:SF1">
    <property type="entry name" value="SULFATE TRANSPORT SYSTEM PERMEASE PROTEIN CYSW"/>
    <property type="match status" value="1"/>
</dbReference>
<dbReference type="PANTHER" id="PTHR30406">
    <property type="entry name" value="SULFATE TRANSPORT SYSTEM PERMEASE PROTEIN"/>
    <property type="match status" value="1"/>
</dbReference>
<evidence type="ECO:0000256" key="5">
    <source>
        <dbReference type="ARBA" id="ARBA00022989"/>
    </source>
</evidence>
<feature type="transmembrane region" description="Helical" evidence="10">
    <location>
        <begin position="269"/>
        <end position="290"/>
    </location>
</feature>
<reference evidence="12 13" key="1">
    <citation type="submission" date="2023-07" db="EMBL/GenBank/DDBJ databases">
        <title>Sequencing the genomes of 1000 actinobacteria strains.</title>
        <authorList>
            <person name="Klenk H.-P."/>
        </authorList>
    </citation>
    <scope>NUCLEOTIDE SEQUENCE [LARGE SCALE GENOMIC DNA]</scope>
    <source>
        <strain evidence="12 13">DSM 44388</strain>
    </source>
</reference>
<sequence>MTETSLEKPELRTPSVTVAQSPRRPRRSGGGVTRWVLRIIAVGYVLGLVALPVGTVVQHTFADGLQPVLESLRNPDLRSAARLGVLVAVISVVINTVFGVGISILIVRYRFPGRRLLNAVIDLPVSISPVVVGIALIFVYGSGGWFGPALSNAGIQIIFATPALVLATVIVALPLVVREVIPVLEEAGTEQDQAAQSLGANGFQRFVRITLPTVKWALSYGVVLSLARSLGEFGAVRVVSGSVAGESQTLTLFVNDSYQEFGKQAEQDAFTAAFLLMCVAVLFIVIIALVRPKEQKR</sequence>
<evidence type="ECO:0000256" key="4">
    <source>
        <dbReference type="ARBA" id="ARBA00022692"/>
    </source>
</evidence>
<dbReference type="CDD" id="cd06261">
    <property type="entry name" value="TM_PBP2"/>
    <property type="match status" value="1"/>
</dbReference>
<organism evidence="12 13">
    <name type="scientific">Kineosporia succinea</name>
    <dbReference type="NCBI Taxonomy" id="84632"/>
    <lineage>
        <taxon>Bacteria</taxon>
        <taxon>Bacillati</taxon>
        <taxon>Actinomycetota</taxon>
        <taxon>Actinomycetes</taxon>
        <taxon>Kineosporiales</taxon>
        <taxon>Kineosporiaceae</taxon>
        <taxon>Kineosporia</taxon>
    </lineage>
</organism>
<keyword evidence="4 10" id="KW-0812">Transmembrane</keyword>
<dbReference type="NCBIfam" id="TIGR00969">
    <property type="entry name" value="3a0106s02"/>
    <property type="match status" value="1"/>
</dbReference>
<proteinExistence type="predicted"/>
<feature type="domain" description="ABC transmembrane type-1" evidence="11">
    <location>
        <begin position="81"/>
        <end position="288"/>
    </location>
</feature>
<dbReference type="InterPro" id="IPR005667">
    <property type="entry name" value="Sulph_transpt2"/>
</dbReference>
<gene>
    <name evidence="12" type="ORF">J2S57_001647</name>
</gene>
<dbReference type="Proteomes" id="UP001235712">
    <property type="component" value="Unassembled WGS sequence"/>
</dbReference>
<comment type="subunit">
    <text evidence="2">The complex is composed of two ATP-binding proteins (CysA), two transmembrane proteins (CysT and CysW) and a solute-binding protein (CysP).</text>
</comment>
<evidence type="ECO:0000256" key="2">
    <source>
        <dbReference type="ARBA" id="ARBA00011779"/>
    </source>
</evidence>
<comment type="function">
    <text evidence="8">Part of the ABC transporter complex CysAWTP (TC 3.A.1.6.1) involved in sulfate/thiosulfate import. Probably responsible for the translocation of the substrate across the membrane.</text>
</comment>
<evidence type="ECO:0000256" key="7">
    <source>
        <dbReference type="ARBA" id="ARBA00023136"/>
    </source>
</evidence>
<dbReference type="Gene3D" id="1.10.3720.10">
    <property type="entry name" value="MetI-like"/>
    <property type="match status" value="1"/>
</dbReference>
<comment type="caution">
    <text evidence="12">The sequence shown here is derived from an EMBL/GenBank/DDBJ whole genome shotgun (WGS) entry which is preliminary data.</text>
</comment>
<feature type="compositionally biased region" description="Basic and acidic residues" evidence="9">
    <location>
        <begin position="1"/>
        <end position="11"/>
    </location>
</feature>